<dbReference type="OrthoDB" id="8945468at2759"/>
<dbReference type="AlphaFoldDB" id="A0A8T3DNE3"/>
<accession>A0A8T3DNE3</accession>
<comment type="caution">
    <text evidence="2">The sequence shown here is derived from an EMBL/GenBank/DDBJ whole genome shotgun (WGS) entry which is preliminary data.</text>
</comment>
<evidence type="ECO:0000313" key="2">
    <source>
        <dbReference type="EMBL" id="KAI1898571.1"/>
    </source>
</evidence>
<evidence type="ECO:0000256" key="1">
    <source>
        <dbReference type="SAM" id="SignalP"/>
    </source>
</evidence>
<keyword evidence="3" id="KW-1185">Reference proteome</keyword>
<name>A0A8T3DNE3_9TELE</name>
<feature type="chain" id="PRO_5035799425" evidence="1">
    <location>
        <begin position="26"/>
        <end position="103"/>
    </location>
</feature>
<dbReference type="Proteomes" id="UP000829720">
    <property type="component" value="Unassembled WGS sequence"/>
</dbReference>
<reference evidence="2" key="1">
    <citation type="submission" date="2021-01" db="EMBL/GenBank/DDBJ databases">
        <authorList>
            <person name="Zahm M."/>
            <person name="Roques C."/>
            <person name="Cabau C."/>
            <person name="Klopp C."/>
            <person name="Donnadieu C."/>
            <person name="Jouanno E."/>
            <person name="Lampietro C."/>
            <person name="Louis A."/>
            <person name="Herpin A."/>
            <person name="Echchiki A."/>
            <person name="Berthelot C."/>
            <person name="Parey E."/>
            <person name="Roest-Crollius H."/>
            <person name="Braasch I."/>
            <person name="Postlethwait J."/>
            <person name="Bobe J."/>
            <person name="Montfort J."/>
            <person name="Bouchez O."/>
            <person name="Begum T."/>
            <person name="Mejri S."/>
            <person name="Adams A."/>
            <person name="Chen W.-J."/>
            <person name="Guiguen Y."/>
        </authorList>
    </citation>
    <scope>NUCLEOTIDE SEQUENCE</scope>
    <source>
        <tissue evidence="2">Blood</tissue>
    </source>
</reference>
<dbReference type="PROSITE" id="PS51257">
    <property type="entry name" value="PROKAR_LIPOPROTEIN"/>
    <property type="match status" value="1"/>
</dbReference>
<protein>
    <submittedName>
        <fullName evidence="2">Uncharacterized protein</fullName>
    </submittedName>
</protein>
<sequence>MSKLPCVSILLLLLVIISCDYSVESRRWLGVHRHPKSECKCRVMANKKVSCPTKTVFTMQEKQDILKCLCKKHHYELKDKFDLKFQTICKKIITGISIPLPLA</sequence>
<dbReference type="EMBL" id="JAERUA010000006">
    <property type="protein sequence ID" value="KAI1898571.1"/>
    <property type="molecule type" value="Genomic_DNA"/>
</dbReference>
<gene>
    <name evidence="2" type="ORF">AGOR_G00073720</name>
</gene>
<organism evidence="2 3">
    <name type="scientific">Albula goreensis</name>
    <dbReference type="NCBI Taxonomy" id="1534307"/>
    <lineage>
        <taxon>Eukaryota</taxon>
        <taxon>Metazoa</taxon>
        <taxon>Chordata</taxon>
        <taxon>Craniata</taxon>
        <taxon>Vertebrata</taxon>
        <taxon>Euteleostomi</taxon>
        <taxon>Actinopterygii</taxon>
        <taxon>Neopterygii</taxon>
        <taxon>Teleostei</taxon>
        <taxon>Albuliformes</taxon>
        <taxon>Albulidae</taxon>
        <taxon>Albula</taxon>
    </lineage>
</organism>
<feature type="signal peptide" evidence="1">
    <location>
        <begin position="1"/>
        <end position="25"/>
    </location>
</feature>
<keyword evidence="1" id="KW-0732">Signal</keyword>
<proteinExistence type="predicted"/>
<evidence type="ECO:0000313" key="3">
    <source>
        <dbReference type="Proteomes" id="UP000829720"/>
    </source>
</evidence>